<evidence type="ECO:0000313" key="3">
    <source>
        <dbReference type="Proteomes" id="UP001287286"/>
    </source>
</evidence>
<accession>A0ABR0BET3</accession>
<evidence type="ECO:0000313" key="2">
    <source>
        <dbReference type="EMBL" id="KAK4073055.1"/>
    </source>
</evidence>
<reference evidence="2 3" key="1">
    <citation type="journal article" date="2024" name="Microbiol. Resour. Announc.">
        <title>Genome annotations for the ascomycete fungi Trichoderma harzianum, Trichoderma aggressivum, and Purpureocillium lilacinum.</title>
        <authorList>
            <person name="Beijen E.P.W."/>
            <person name="Ohm R.A."/>
        </authorList>
    </citation>
    <scope>NUCLEOTIDE SEQUENCE [LARGE SCALE GENOMIC DNA]</scope>
    <source>
        <strain evidence="2 3">CBS 150709</strain>
    </source>
</reference>
<evidence type="ECO:0008006" key="4">
    <source>
        <dbReference type="Google" id="ProtNLM"/>
    </source>
</evidence>
<keyword evidence="1" id="KW-0732">Signal</keyword>
<protein>
    <recommendedName>
        <fullName evidence="4">Invertebrate defensins family profile domain-containing protein</fullName>
    </recommendedName>
</protein>
<gene>
    <name evidence="2" type="ORF">Purlil1_13168</name>
</gene>
<evidence type="ECO:0000256" key="1">
    <source>
        <dbReference type="SAM" id="SignalP"/>
    </source>
</evidence>
<feature type="signal peptide" evidence="1">
    <location>
        <begin position="1"/>
        <end position="17"/>
    </location>
</feature>
<name>A0ABR0BET3_PURLI</name>
<feature type="chain" id="PRO_5046891441" description="Invertebrate defensins family profile domain-containing protein" evidence="1">
    <location>
        <begin position="18"/>
        <end position="154"/>
    </location>
</feature>
<dbReference type="Proteomes" id="UP001287286">
    <property type="component" value="Unassembled WGS sequence"/>
</dbReference>
<organism evidence="2 3">
    <name type="scientific">Purpureocillium lilacinum</name>
    <name type="common">Paecilomyces lilacinus</name>
    <dbReference type="NCBI Taxonomy" id="33203"/>
    <lineage>
        <taxon>Eukaryota</taxon>
        <taxon>Fungi</taxon>
        <taxon>Dikarya</taxon>
        <taxon>Ascomycota</taxon>
        <taxon>Pezizomycotina</taxon>
        <taxon>Sordariomycetes</taxon>
        <taxon>Hypocreomycetidae</taxon>
        <taxon>Hypocreales</taxon>
        <taxon>Ophiocordycipitaceae</taxon>
        <taxon>Purpureocillium</taxon>
    </lineage>
</organism>
<sequence>MKLALAATAVYATLAAAICHNSAACLLGGDDLCNWTCKRQGNPTGGRCLDRDGCPGYSICACYPKKRSNDVVDGDKAFREVLKPVFEALGEEAPNNLKERSDRTSVDKRSICCSLIPPFSGLCCDAHCTYIGKNGGSTITLVGENLGLGNPMRP</sequence>
<comment type="caution">
    <text evidence="2">The sequence shown here is derived from an EMBL/GenBank/DDBJ whole genome shotgun (WGS) entry which is preliminary data.</text>
</comment>
<dbReference type="EMBL" id="JAWRVI010000175">
    <property type="protein sequence ID" value="KAK4073055.1"/>
    <property type="molecule type" value="Genomic_DNA"/>
</dbReference>
<keyword evidence="3" id="KW-1185">Reference proteome</keyword>
<proteinExistence type="predicted"/>